<reference evidence="1 2" key="2">
    <citation type="journal article" date="2019" name="G3 (Bethesda)">
        <title>Hybrid Assembly of the Genome of the Entomopathogenic Nematode Steinernema carpocapsae Identifies the X-Chromosome.</title>
        <authorList>
            <person name="Serra L."/>
            <person name="Macchietto M."/>
            <person name="Macias-Munoz A."/>
            <person name="McGill C.J."/>
            <person name="Rodriguez I.M."/>
            <person name="Rodriguez B."/>
            <person name="Murad R."/>
            <person name="Mortazavi A."/>
        </authorList>
    </citation>
    <scope>NUCLEOTIDE SEQUENCE [LARGE SCALE GENOMIC DNA]</scope>
    <source>
        <strain evidence="1 2">ALL</strain>
    </source>
</reference>
<name>A0A4U5MMM1_STECR</name>
<keyword evidence="2" id="KW-1185">Reference proteome</keyword>
<dbReference type="AlphaFoldDB" id="A0A4U5MMM1"/>
<sequence length="131" mass="14432">MRRPTLSSNTYYFRICPRNEESSHETQQICPGPLTVALHAIFTTSGYARLIRNPPTKLSRVAQDTFRSQNTDERMQPAVAATSDATKSLLPDTVPPVTLPSPGKAMIDLLMTSSKISTLCASYTESMLPRS</sequence>
<proteinExistence type="predicted"/>
<gene>
    <name evidence="1" type="ORF">L596_022454</name>
</gene>
<comment type="caution">
    <text evidence="1">The sequence shown here is derived from an EMBL/GenBank/DDBJ whole genome shotgun (WGS) entry which is preliminary data.</text>
</comment>
<dbReference type="Proteomes" id="UP000298663">
    <property type="component" value="Unassembled WGS sequence"/>
</dbReference>
<reference evidence="1 2" key="1">
    <citation type="journal article" date="2015" name="Genome Biol.">
        <title>Comparative genomics of Steinernema reveals deeply conserved gene regulatory networks.</title>
        <authorList>
            <person name="Dillman A.R."/>
            <person name="Macchietto M."/>
            <person name="Porter C.F."/>
            <person name="Rogers A."/>
            <person name="Williams B."/>
            <person name="Antoshechkin I."/>
            <person name="Lee M.M."/>
            <person name="Goodwin Z."/>
            <person name="Lu X."/>
            <person name="Lewis E.E."/>
            <person name="Goodrich-Blair H."/>
            <person name="Stock S.P."/>
            <person name="Adams B.J."/>
            <person name="Sternberg P.W."/>
            <person name="Mortazavi A."/>
        </authorList>
    </citation>
    <scope>NUCLEOTIDE SEQUENCE [LARGE SCALE GENOMIC DNA]</scope>
    <source>
        <strain evidence="1 2">ALL</strain>
    </source>
</reference>
<evidence type="ECO:0000313" key="1">
    <source>
        <dbReference type="EMBL" id="TKR70423.1"/>
    </source>
</evidence>
<evidence type="ECO:0000313" key="2">
    <source>
        <dbReference type="Proteomes" id="UP000298663"/>
    </source>
</evidence>
<protein>
    <submittedName>
        <fullName evidence="1">Uncharacterized protein</fullName>
    </submittedName>
</protein>
<organism evidence="1 2">
    <name type="scientific">Steinernema carpocapsae</name>
    <name type="common">Entomopathogenic nematode</name>
    <dbReference type="NCBI Taxonomy" id="34508"/>
    <lineage>
        <taxon>Eukaryota</taxon>
        <taxon>Metazoa</taxon>
        <taxon>Ecdysozoa</taxon>
        <taxon>Nematoda</taxon>
        <taxon>Chromadorea</taxon>
        <taxon>Rhabditida</taxon>
        <taxon>Tylenchina</taxon>
        <taxon>Panagrolaimomorpha</taxon>
        <taxon>Strongyloidoidea</taxon>
        <taxon>Steinernematidae</taxon>
        <taxon>Steinernema</taxon>
    </lineage>
</organism>
<accession>A0A4U5MMM1</accession>
<dbReference type="EMBL" id="AZBU02000007">
    <property type="protein sequence ID" value="TKR70423.1"/>
    <property type="molecule type" value="Genomic_DNA"/>
</dbReference>